<organism evidence="2 3">
    <name type="scientific">Actinacidiphila glaucinigra</name>
    <dbReference type="NCBI Taxonomy" id="235986"/>
    <lineage>
        <taxon>Bacteria</taxon>
        <taxon>Bacillati</taxon>
        <taxon>Actinomycetota</taxon>
        <taxon>Actinomycetes</taxon>
        <taxon>Kitasatosporales</taxon>
        <taxon>Streptomycetaceae</taxon>
        <taxon>Actinacidiphila</taxon>
    </lineage>
</organism>
<protein>
    <submittedName>
        <fullName evidence="2">Spectinomycin phosphotransferase</fullName>
    </submittedName>
</protein>
<keyword evidence="3" id="KW-1185">Reference proteome</keyword>
<accession>A0A239CKW4</accession>
<keyword evidence="2" id="KW-0808">Transferase</keyword>
<gene>
    <name evidence="2" type="ORF">SAMN05216252_10481</name>
</gene>
<dbReference type="SUPFAM" id="SSF56112">
    <property type="entry name" value="Protein kinase-like (PK-like)"/>
    <property type="match status" value="1"/>
</dbReference>
<feature type="domain" description="Aminoglycoside phosphotransferase" evidence="1">
    <location>
        <begin position="75"/>
        <end position="284"/>
    </location>
</feature>
<dbReference type="EMBL" id="FZOF01000004">
    <property type="protein sequence ID" value="SNS20589.1"/>
    <property type="molecule type" value="Genomic_DNA"/>
</dbReference>
<dbReference type="InterPro" id="IPR011009">
    <property type="entry name" value="Kinase-like_dom_sf"/>
</dbReference>
<dbReference type="Gene3D" id="1.20.58.840">
    <property type="match status" value="1"/>
</dbReference>
<sequence length="328" mass="35300">MRERPEGIGEPELGEALREWGIDVASWTHEPVGFGDHHWTAADARGRRWFVTVADLAHKSHCGAGADAAFEGLSRAMDTALALRERAGRDFVVAPVPAASGGTVHRVGARYGVSVFPHTDGVAGRFGDRLGARERGAVLDTLAVLHRTPPPEPTPRVRLALPGRAALESALAGLRDPWHGGPYAGRARELTREHAGVLRRRLDEFDRRAGALEGGGGERVVTHGEPHPGNLLRQGAGYVLVDWDTVGLAPPERDLWLVAGGPEDLDRYQDAAGRRPDPDALALYELRWRLDDVAAFLGDFRSPHAATADSDLAWRSLAGTVRALAEAG</sequence>
<evidence type="ECO:0000313" key="3">
    <source>
        <dbReference type="Proteomes" id="UP000198280"/>
    </source>
</evidence>
<dbReference type="RefSeq" id="WP_179279713.1">
    <property type="nucleotide sequence ID" value="NZ_FZOF01000004.1"/>
</dbReference>
<dbReference type="Proteomes" id="UP000198280">
    <property type="component" value="Unassembled WGS sequence"/>
</dbReference>
<proteinExistence type="predicted"/>
<name>A0A239CKW4_9ACTN</name>
<evidence type="ECO:0000259" key="1">
    <source>
        <dbReference type="Pfam" id="PF01636"/>
    </source>
</evidence>
<dbReference type="AlphaFoldDB" id="A0A239CKW4"/>
<dbReference type="Pfam" id="PF01636">
    <property type="entry name" value="APH"/>
    <property type="match status" value="1"/>
</dbReference>
<dbReference type="Gene3D" id="1.10.510.10">
    <property type="entry name" value="Transferase(Phosphotransferase) domain 1"/>
    <property type="match status" value="1"/>
</dbReference>
<reference evidence="2 3" key="1">
    <citation type="submission" date="2017-06" db="EMBL/GenBank/DDBJ databases">
        <authorList>
            <person name="Kim H.J."/>
            <person name="Triplett B.A."/>
        </authorList>
    </citation>
    <scope>NUCLEOTIDE SEQUENCE [LARGE SCALE GENOMIC DNA]</scope>
    <source>
        <strain evidence="2 3">CGMCC 4.1858</strain>
    </source>
</reference>
<evidence type="ECO:0000313" key="2">
    <source>
        <dbReference type="EMBL" id="SNS20589.1"/>
    </source>
</evidence>
<dbReference type="GO" id="GO:0016740">
    <property type="term" value="F:transferase activity"/>
    <property type="evidence" value="ECO:0007669"/>
    <property type="project" value="UniProtKB-KW"/>
</dbReference>
<dbReference type="InterPro" id="IPR002575">
    <property type="entry name" value="Aminoglycoside_PTrfase"/>
</dbReference>